<name>A0ABS9P2V5_9RHOB</name>
<comment type="caution">
    <text evidence="1">The sequence shown here is derived from an EMBL/GenBank/DDBJ whole genome shotgun (WGS) entry which is preliminary data.</text>
</comment>
<organism evidence="1 2">
    <name type="scientific">Ruegeria alba</name>
    <dbReference type="NCBI Taxonomy" id="2916756"/>
    <lineage>
        <taxon>Bacteria</taxon>
        <taxon>Pseudomonadati</taxon>
        <taxon>Pseudomonadota</taxon>
        <taxon>Alphaproteobacteria</taxon>
        <taxon>Rhodobacterales</taxon>
        <taxon>Roseobacteraceae</taxon>
        <taxon>Ruegeria</taxon>
    </lineage>
</organism>
<keyword evidence="2" id="KW-1185">Reference proteome</keyword>
<reference evidence="1" key="1">
    <citation type="submission" date="2022-02" db="EMBL/GenBank/DDBJ databases">
        <title>The genome sequence of Ruegeria sp. 1NDH52C.</title>
        <authorList>
            <person name="Du J."/>
        </authorList>
    </citation>
    <scope>NUCLEOTIDE SEQUENCE</scope>
    <source>
        <strain evidence="1">1NDH52C</strain>
    </source>
</reference>
<gene>
    <name evidence="1" type="ORF">MB818_21730</name>
</gene>
<evidence type="ECO:0000313" key="2">
    <source>
        <dbReference type="Proteomes" id="UP001165279"/>
    </source>
</evidence>
<sequence>MNAIMIETRNAIIGMNMEIDTSFDVYSDTPAGMDPDSYSRTLRSYHKMLWSKPLPNGSAFYLSDSRPGTYLYHKSELGEFFLSSDSFGHTYRYVKAMAPIIDRIPEDELTRFFSICSTVGAYILFPSRQVERKPTINQARGMHGKIRDRFDLSLECIRRHYDNQSSPLSETLARYAYFFDLFGNFRGYVQFFLLQDFVSDDGTSINFLLPFTDFDAMPLPSDVHEYRSYRDRLVESVIARNRRIETLAA</sequence>
<dbReference type="InterPro" id="IPR054263">
    <property type="entry name" value="DUF6994"/>
</dbReference>
<accession>A0ABS9P2V5</accession>
<protein>
    <submittedName>
        <fullName evidence="1">Uncharacterized protein</fullName>
    </submittedName>
</protein>
<dbReference type="Proteomes" id="UP001165279">
    <property type="component" value="Unassembled WGS sequence"/>
</dbReference>
<dbReference type="Pfam" id="PF22507">
    <property type="entry name" value="DUF6994"/>
    <property type="match status" value="1"/>
</dbReference>
<dbReference type="EMBL" id="JAKOEM010000054">
    <property type="protein sequence ID" value="MCG6560827.1"/>
    <property type="molecule type" value="Genomic_DNA"/>
</dbReference>
<proteinExistence type="predicted"/>
<dbReference type="RefSeq" id="WP_238906506.1">
    <property type="nucleotide sequence ID" value="NZ_JAKOEM010000054.1"/>
</dbReference>
<evidence type="ECO:0000313" key="1">
    <source>
        <dbReference type="EMBL" id="MCG6560827.1"/>
    </source>
</evidence>